<accession>A0A1J5R155</accession>
<reference evidence="6" key="1">
    <citation type="submission" date="2016-10" db="EMBL/GenBank/DDBJ databases">
        <title>Sequence of Gallionella enrichment culture.</title>
        <authorList>
            <person name="Poehlein A."/>
            <person name="Muehling M."/>
            <person name="Daniel R."/>
        </authorList>
    </citation>
    <scope>NUCLEOTIDE SEQUENCE</scope>
</reference>
<evidence type="ECO:0000256" key="3">
    <source>
        <dbReference type="ARBA" id="ARBA00023004"/>
    </source>
</evidence>
<dbReference type="GO" id="GO:0046872">
    <property type="term" value="F:metal ion binding"/>
    <property type="evidence" value="ECO:0007669"/>
    <property type="project" value="UniProtKB-KW"/>
</dbReference>
<evidence type="ECO:0000256" key="1">
    <source>
        <dbReference type="ARBA" id="ARBA00022617"/>
    </source>
</evidence>
<name>A0A1J5R155_9ZZZZ</name>
<dbReference type="GO" id="GO:0020037">
    <property type="term" value="F:heme binding"/>
    <property type="evidence" value="ECO:0007669"/>
    <property type="project" value="InterPro"/>
</dbReference>
<sequence length="379" mass="39562">MKYRNLILAGAVAFAATSAHSHEVRLCVFPHSPTRGVDTAVAKAAFGRLALSYREVDLGSALGDGALAQPRLAKLLASNCDVFAGIPTAAGASPGAGLVASQPYAATNFVEFGLPGAAAGGAVAVAYRTPAQLIAAEAKVPDFDVENTPDAVIRAVVDRRVPHGIAWAPSLQAYQRAHPGVHFAQQATHSRFSTWQLRFVGATRESALLGRLSHAIDALRRSGELQRLTAAAAPRGTADRAEAAARPMRTAFHRQAGWGFVRVAATPTAQFSAAQVGPGRKVYAAECARCHGAKLEGRTAPALVGAGFAPASNSTMTVGGIYQYVTTNMPADKPGQLKPDQYLDVMAFLLHANGYAPSGKPLTARAAPNDTSPFDSFVQ</sequence>
<keyword evidence="3" id="KW-0408">Iron</keyword>
<dbReference type="SUPFAM" id="SSF46626">
    <property type="entry name" value="Cytochrome c"/>
    <property type="match status" value="1"/>
</dbReference>
<keyword evidence="2" id="KW-0479">Metal-binding</keyword>
<dbReference type="SUPFAM" id="SSF53850">
    <property type="entry name" value="Periplasmic binding protein-like II"/>
    <property type="match status" value="1"/>
</dbReference>
<feature type="region of interest" description="Disordered" evidence="4">
    <location>
        <begin position="360"/>
        <end position="379"/>
    </location>
</feature>
<gene>
    <name evidence="6" type="ORF">GALL_284520</name>
</gene>
<feature type="compositionally biased region" description="Polar residues" evidence="4">
    <location>
        <begin position="369"/>
        <end position="379"/>
    </location>
</feature>
<dbReference type="EMBL" id="MLJW01000321">
    <property type="protein sequence ID" value="OIQ89648.1"/>
    <property type="molecule type" value="Genomic_DNA"/>
</dbReference>
<dbReference type="InterPro" id="IPR009056">
    <property type="entry name" value="Cyt_c-like_dom"/>
</dbReference>
<dbReference type="Pfam" id="PF13442">
    <property type="entry name" value="Cytochrome_CBB3"/>
    <property type="match status" value="1"/>
</dbReference>
<dbReference type="AlphaFoldDB" id="A0A1J5R155"/>
<keyword evidence="1" id="KW-0349">Heme</keyword>
<comment type="caution">
    <text evidence="6">The sequence shown here is derived from an EMBL/GenBank/DDBJ whole genome shotgun (WGS) entry which is preliminary data.</text>
</comment>
<dbReference type="Gene3D" id="1.10.760.10">
    <property type="entry name" value="Cytochrome c-like domain"/>
    <property type="match status" value="1"/>
</dbReference>
<dbReference type="GO" id="GO:0009055">
    <property type="term" value="F:electron transfer activity"/>
    <property type="evidence" value="ECO:0007669"/>
    <property type="project" value="InterPro"/>
</dbReference>
<dbReference type="InterPro" id="IPR036909">
    <property type="entry name" value="Cyt_c-like_dom_sf"/>
</dbReference>
<evidence type="ECO:0000313" key="6">
    <source>
        <dbReference type="EMBL" id="OIQ89648.1"/>
    </source>
</evidence>
<evidence type="ECO:0000256" key="2">
    <source>
        <dbReference type="ARBA" id="ARBA00022723"/>
    </source>
</evidence>
<feature type="domain" description="Cytochrome c" evidence="5">
    <location>
        <begin position="274"/>
        <end position="353"/>
    </location>
</feature>
<evidence type="ECO:0000256" key="4">
    <source>
        <dbReference type="SAM" id="MobiDB-lite"/>
    </source>
</evidence>
<evidence type="ECO:0000259" key="5">
    <source>
        <dbReference type="PROSITE" id="PS51007"/>
    </source>
</evidence>
<proteinExistence type="predicted"/>
<organism evidence="6">
    <name type="scientific">mine drainage metagenome</name>
    <dbReference type="NCBI Taxonomy" id="410659"/>
    <lineage>
        <taxon>unclassified sequences</taxon>
        <taxon>metagenomes</taxon>
        <taxon>ecological metagenomes</taxon>
    </lineage>
</organism>
<dbReference type="PROSITE" id="PS51007">
    <property type="entry name" value="CYTC"/>
    <property type="match status" value="1"/>
</dbReference>
<protein>
    <recommendedName>
        <fullName evidence="5">Cytochrome c domain-containing protein</fullName>
    </recommendedName>
</protein>